<dbReference type="CDD" id="cd03167">
    <property type="entry name" value="oculospanin_like_LEL"/>
    <property type="match status" value="1"/>
</dbReference>
<evidence type="ECO:0000256" key="8">
    <source>
        <dbReference type="ARBA" id="ARBA00023180"/>
    </source>
</evidence>
<evidence type="ECO:0000256" key="5">
    <source>
        <dbReference type="ARBA" id="ARBA00022989"/>
    </source>
</evidence>
<dbReference type="PANTHER" id="PTHR19282:SF550">
    <property type="entry name" value="TETRASPANIN-10"/>
    <property type="match status" value="1"/>
</dbReference>
<dbReference type="GeneID" id="105000582"/>
<keyword evidence="7" id="KW-1015">Disulfide bond</keyword>
<dbReference type="KEGG" id="bbis:105000582"/>
<evidence type="ECO:0000313" key="14">
    <source>
        <dbReference type="Proteomes" id="UP000515208"/>
    </source>
</evidence>
<keyword evidence="14" id="KW-1185">Reference proteome</keyword>
<dbReference type="PANTHER" id="PTHR19282">
    <property type="entry name" value="TETRASPANIN"/>
    <property type="match status" value="1"/>
</dbReference>
<dbReference type="FunFam" id="1.10.1450.10:FF:000033">
    <property type="entry name" value="Tetraspanin"/>
    <property type="match status" value="1"/>
</dbReference>
<evidence type="ECO:0000256" key="11">
    <source>
        <dbReference type="ARBA" id="ARBA00073330"/>
    </source>
</evidence>
<dbReference type="InterPro" id="IPR018503">
    <property type="entry name" value="Tetraspanin_CS"/>
</dbReference>
<dbReference type="InterPro" id="IPR018499">
    <property type="entry name" value="Tetraspanin/Peripherin"/>
</dbReference>
<dbReference type="RefSeq" id="XP_010854833.1">
    <property type="nucleotide sequence ID" value="XM_010856531.1"/>
</dbReference>
<dbReference type="SUPFAM" id="SSF48652">
    <property type="entry name" value="Tetraspanin"/>
    <property type="match status" value="1"/>
</dbReference>
<dbReference type="Gene3D" id="1.10.1450.10">
    <property type="entry name" value="Tetraspanin"/>
    <property type="match status" value="1"/>
</dbReference>
<name>A0A6P3IKI1_BISBB</name>
<reference evidence="15" key="1">
    <citation type="submission" date="2025-08" db="UniProtKB">
        <authorList>
            <consortium name="RefSeq"/>
        </authorList>
    </citation>
    <scope>IDENTIFICATION</scope>
    <source>
        <tissue evidence="15">Blood</tissue>
    </source>
</reference>
<dbReference type="OrthoDB" id="8122038at2759"/>
<dbReference type="PRINTS" id="PR00259">
    <property type="entry name" value="TMFOUR"/>
</dbReference>
<dbReference type="PROSITE" id="PS00421">
    <property type="entry name" value="TM4_1"/>
    <property type="match status" value="1"/>
</dbReference>
<evidence type="ECO:0000256" key="3">
    <source>
        <dbReference type="ARBA" id="ARBA00022475"/>
    </source>
</evidence>
<accession>A0A6P3IKI1</accession>
<feature type="transmembrane region" description="Helical" evidence="13">
    <location>
        <begin position="132"/>
        <end position="154"/>
    </location>
</feature>
<keyword evidence="4 13" id="KW-0812">Transmembrane</keyword>
<gene>
    <name evidence="15" type="primary">TSPAN10</name>
</gene>
<evidence type="ECO:0000256" key="1">
    <source>
        <dbReference type="ARBA" id="ARBA00004651"/>
    </source>
</evidence>
<organism evidence="14 15">
    <name type="scientific">Bison bison bison</name>
    <name type="common">North American plains bison</name>
    <dbReference type="NCBI Taxonomy" id="43346"/>
    <lineage>
        <taxon>Eukaryota</taxon>
        <taxon>Metazoa</taxon>
        <taxon>Chordata</taxon>
        <taxon>Craniata</taxon>
        <taxon>Vertebrata</taxon>
        <taxon>Euteleostomi</taxon>
        <taxon>Mammalia</taxon>
        <taxon>Eutheria</taxon>
        <taxon>Laurasiatheria</taxon>
        <taxon>Artiodactyla</taxon>
        <taxon>Ruminantia</taxon>
        <taxon>Pecora</taxon>
        <taxon>Bovidae</taxon>
        <taxon>Bovinae</taxon>
        <taxon>Bison</taxon>
    </lineage>
</organism>
<evidence type="ECO:0000256" key="7">
    <source>
        <dbReference type="ARBA" id="ARBA00023157"/>
    </source>
</evidence>
<keyword evidence="8" id="KW-0325">Glycoprotein</keyword>
<dbReference type="CTD" id="83882"/>
<comment type="subunit">
    <text evidence="10">Interacts with ADAM10.</text>
</comment>
<keyword evidence="6 13" id="KW-0472">Membrane</keyword>
<feature type="transmembrane region" description="Helical" evidence="13">
    <location>
        <begin position="166"/>
        <end position="188"/>
    </location>
</feature>
<dbReference type="Proteomes" id="UP000515208">
    <property type="component" value="Unplaced"/>
</dbReference>
<protein>
    <recommendedName>
        <fullName evidence="11">Tetraspanin-10</fullName>
    </recommendedName>
    <alternativeName>
        <fullName evidence="12">Oculospanin</fullName>
    </alternativeName>
</protein>
<sequence length="381" mass="39821">MKLAASPNLMISDSGICWGTGRRMGPPTFSTPLFFTWEAGGQESPLAGSSPLTSSRPGLAPREDPAWRAGFGGFLACLLPSESSCLKCLLFLSNFLFSLLSLLALAIGLWGLAVKGSLGSSWGSPLPADPMLGLVLGGLAVSVVSLAGCLGALCENTFLLRCFSGGVLAFLVLEAVVGALVVALWGQLQDGLEHVLRLAITHYQDDPDLCFLIDQVQLGLQCCGAASYQDWQRNLYFNCSSPGVQACSLPASCCVDPWEGGASVNDQCGFGALGLDEDAAQRVVHLEGCGPPLLQWLRSNIRTVGCYAIVVVLVQGGELLLAIQLVRALTVHKGAEGIHEAARLAPIQPSGAFSAPNVFPPLSLAEAPPIPATCACAIHSY</sequence>
<evidence type="ECO:0000256" key="4">
    <source>
        <dbReference type="ARBA" id="ARBA00022692"/>
    </source>
</evidence>
<keyword evidence="3" id="KW-1003">Cell membrane</keyword>
<dbReference type="InterPro" id="IPR008952">
    <property type="entry name" value="Tetraspanin_EC2_sf"/>
</dbReference>
<evidence type="ECO:0000256" key="12">
    <source>
        <dbReference type="ARBA" id="ARBA00083961"/>
    </source>
</evidence>
<evidence type="ECO:0000256" key="13">
    <source>
        <dbReference type="SAM" id="Phobius"/>
    </source>
</evidence>
<dbReference type="GO" id="GO:0005886">
    <property type="term" value="C:plasma membrane"/>
    <property type="evidence" value="ECO:0007669"/>
    <property type="project" value="UniProtKB-SubCell"/>
</dbReference>
<evidence type="ECO:0000256" key="10">
    <source>
        <dbReference type="ARBA" id="ARBA00065402"/>
    </source>
</evidence>
<evidence type="ECO:0000313" key="15">
    <source>
        <dbReference type="RefSeq" id="XP_010854833.1"/>
    </source>
</evidence>
<feature type="transmembrane region" description="Helical" evidence="13">
    <location>
        <begin position="89"/>
        <end position="112"/>
    </location>
</feature>
<proteinExistence type="inferred from homology"/>
<comment type="subcellular location">
    <subcellularLocation>
        <location evidence="1">Cell membrane</location>
        <topology evidence="1">Multi-pass membrane protein</topology>
    </subcellularLocation>
</comment>
<dbReference type="Pfam" id="PF00335">
    <property type="entry name" value="Tetraspanin"/>
    <property type="match status" value="1"/>
</dbReference>
<comment type="similarity">
    <text evidence="2">Belongs to the tetraspanin (TM4SF) family.</text>
</comment>
<evidence type="ECO:0000256" key="6">
    <source>
        <dbReference type="ARBA" id="ARBA00023136"/>
    </source>
</evidence>
<dbReference type="GO" id="GO:0019899">
    <property type="term" value="F:enzyme binding"/>
    <property type="evidence" value="ECO:0007669"/>
    <property type="project" value="UniProtKB-ARBA"/>
</dbReference>
<dbReference type="AlphaFoldDB" id="A0A6P3IKI1"/>
<evidence type="ECO:0000256" key="9">
    <source>
        <dbReference type="ARBA" id="ARBA00056995"/>
    </source>
</evidence>
<keyword evidence="5 13" id="KW-1133">Transmembrane helix</keyword>
<comment type="function">
    <text evidence="9">Part of TspanC8 subgroup, composed of 6 members that interact with the transmembrane metalloprotease ADAM10. This interaction is required for ADAM10 exit from the endoplasmic reticulum and for enzymatic maturation and trafficking to the cell surface as well as substrate specificity. Different TspanC8/ADAM10 complexes have distinct substrates.</text>
</comment>
<evidence type="ECO:0000256" key="2">
    <source>
        <dbReference type="ARBA" id="ARBA00006840"/>
    </source>
</evidence>